<keyword evidence="5 6" id="KW-0472">Membrane</keyword>
<evidence type="ECO:0000256" key="6">
    <source>
        <dbReference type="SAM" id="Phobius"/>
    </source>
</evidence>
<reference evidence="7" key="1">
    <citation type="journal article" date="2020" name="Nature">
        <title>Giant virus diversity and host interactions through global metagenomics.</title>
        <authorList>
            <person name="Schulz F."/>
            <person name="Roux S."/>
            <person name="Paez-Espino D."/>
            <person name="Jungbluth S."/>
            <person name="Walsh D.A."/>
            <person name="Denef V.J."/>
            <person name="McMahon K.D."/>
            <person name="Konstantinidis K.T."/>
            <person name="Eloe-Fadrosh E.A."/>
            <person name="Kyrpides N.C."/>
            <person name="Woyke T."/>
        </authorList>
    </citation>
    <scope>NUCLEOTIDE SEQUENCE</scope>
    <source>
        <strain evidence="7">GVMAG-S-1101164-72</strain>
    </source>
</reference>
<evidence type="ECO:0000256" key="3">
    <source>
        <dbReference type="ARBA" id="ARBA00022692"/>
    </source>
</evidence>
<dbReference type="EMBL" id="MN740760">
    <property type="protein sequence ID" value="QHS81848.1"/>
    <property type="molecule type" value="Genomic_DNA"/>
</dbReference>
<comment type="similarity">
    <text evidence="2">Belongs to the TspO/BZRP family.</text>
</comment>
<evidence type="ECO:0008006" key="8">
    <source>
        <dbReference type="Google" id="ProtNLM"/>
    </source>
</evidence>
<evidence type="ECO:0000256" key="5">
    <source>
        <dbReference type="ARBA" id="ARBA00023136"/>
    </source>
</evidence>
<evidence type="ECO:0000256" key="4">
    <source>
        <dbReference type="ARBA" id="ARBA00022989"/>
    </source>
</evidence>
<sequence length="126" mass="14484">MAWYKKCDPVPWQPPSIVFQIVWPILYILYAIVLVLEQSDTTIRNLLLIGLILNFSWVPAFTYNVKLALLVLSGMVVVGVQTILALRASDIKNTRAWTEQRSLLFAPYMLWISFAWTLNAYLAFTC</sequence>
<dbReference type="GO" id="GO:0016020">
    <property type="term" value="C:membrane"/>
    <property type="evidence" value="ECO:0007669"/>
    <property type="project" value="UniProtKB-SubCell"/>
</dbReference>
<feature type="transmembrane region" description="Helical" evidence="6">
    <location>
        <begin position="67"/>
        <end position="86"/>
    </location>
</feature>
<dbReference type="InterPro" id="IPR004307">
    <property type="entry name" value="TspO_MBR"/>
</dbReference>
<comment type="subcellular location">
    <subcellularLocation>
        <location evidence="1">Membrane</location>
        <topology evidence="1">Multi-pass membrane protein</topology>
    </subcellularLocation>
</comment>
<accession>A0A6C0AQ05</accession>
<organism evidence="7">
    <name type="scientific">viral metagenome</name>
    <dbReference type="NCBI Taxonomy" id="1070528"/>
    <lineage>
        <taxon>unclassified sequences</taxon>
        <taxon>metagenomes</taxon>
        <taxon>organismal metagenomes</taxon>
    </lineage>
</organism>
<evidence type="ECO:0000313" key="7">
    <source>
        <dbReference type="EMBL" id="QHS81848.1"/>
    </source>
</evidence>
<keyword evidence="4 6" id="KW-1133">Transmembrane helix</keyword>
<feature type="transmembrane region" description="Helical" evidence="6">
    <location>
        <begin position="43"/>
        <end position="61"/>
    </location>
</feature>
<feature type="transmembrane region" description="Helical" evidence="6">
    <location>
        <begin position="106"/>
        <end position="124"/>
    </location>
</feature>
<keyword evidence="3 6" id="KW-0812">Transmembrane</keyword>
<dbReference type="CDD" id="cd15904">
    <property type="entry name" value="TSPO_MBR"/>
    <property type="match status" value="1"/>
</dbReference>
<dbReference type="Pfam" id="PF03073">
    <property type="entry name" value="TspO_MBR"/>
    <property type="match status" value="1"/>
</dbReference>
<proteinExistence type="inferred from homology"/>
<evidence type="ECO:0000256" key="2">
    <source>
        <dbReference type="ARBA" id="ARBA00007524"/>
    </source>
</evidence>
<evidence type="ECO:0000256" key="1">
    <source>
        <dbReference type="ARBA" id="ARBA00004141"/>
    </source>
</evidence>
<protein>
    <recommendedName>
        <fullName evidence="8">Tryptophan-rich sensory protein</fullName>
    </recommendedName>
</protein>
<dbReference type="Gene3D" id="1.20.1260.100">
    <property type="entry name" value="TspO/MBR protein"/>
    <property type="match status" value="1"/>
</dbReference>
<feature type="transmembrane region" description="Helical" evidence="6">
    <location>
        <begin position="17"/>
        <end position="36"/>
    </location>
</feature>
<name>A0A6C0AQ05_9ZZZZ</name>
<dbReference type="InterPro" id="IPR038330">
    <property type="entry name" value="TspO/MBR-related_sf"/>
</dbReference>
<dbReference type="AlphaFoldDB" id="A0A6C0AQ05"/>